<dbReference type="PANTHER" id="PTHR36923">
    <property type="entry name" value="FERREDOXIN"/>
    <property type="match status" value="1"/>
</dbReference>
<dbReference type="Pfam" id="PF13370">
    <property type="entry name" value="Fer4_13"/>
    <property type="match status" value="1"/>
</dbReference>
<dbReference type="Gene3D" id="3.30.70.20">
    <property type="match status" value="1"/>
</dbReference>
<comment type="caution">
    <text evidence="10">The sequence shown here is derived from an EMBL/GenBank/DDBJ whole genome shotgun (WGS) entry which is preliminary data.</text>
</comment>
<feature type="domain" description="4Fe-4S ferredoxin-type" evidence="9">
    <location>
        <begin position="1"/>
        <end position="29"/>
    </location>
</feature>
<gene>
    <name evidence="10" type="ORF">HCK00_18880</name>
</gene>
<reference evidence="10 11" key="1">
    <citation type="submission" date="2020-03" db="EMBL/GenBank/DDBJ databases">
        <title>WGS of actinomycetes isolated from Thailand.</title>
        <authorList>
            <person name="Thawai C."/>
        </authorList>
    </citation>
    <scope>NUCLEOTIDE SEQUENCE [LARGE SCALE GENOMIC DNA]</scope>
    <source>
        <strain evidence="10 11">PLAI 1-29</strain>
    </source>
</reference>
<dbReference type="Proteomes" id="UP000695264">
    <property type="component" value="Unassembled WGS sequence"/>
</dbReference>
<dbReference type="InterPro" id="IPR001080">
    <property type="entry name" value="3Fe4S_ferredoxin"/>
</dbReference>
<name>A0ABX1BY18_9ACTN</name>
<keyword evidence="3 8" id="KW-0479">Metal-binding</keyword>
<evidence type="ECO:0000313" key="10">
    <source>
        <dbReference type="EMBL" id="NJQ02550.1"/>
    </source>
</evidence>
<accession>A0ABX1BY18</accession>
<keyword evidence="4 8" id="KW-0249">Electron transport</keyword>
<sequence>MKVETDENRCIAVGNCAAVAPAVFDQNDEDGTVLLLDAAPPEREHAEVRAAALRCPASAITVHEKAGSGDD</sequence>
<evidence type="ECO:0000256" key="2">
    <source>
        <dbReference type="ARBA" id="ARBA00022448"/>
    </source>
</evidence>
<evidence type="ECO:0000313" key="11">
    <source>
        <dbReference type="Proteomes" id="UP000695264"/>
    </source>
</evidence>
<organism evidence="10 11">
    <name type="scientific">Streptomyces zingiberis</name>
    <dbReference type="NCBI Taxonomy" id="2053010"/>
    <lineage>
        <taxon>Bacteria</taxon>
        <taxon>Bacillati</taxon>
        <taxon>Actinomycetota</taxon>
        <taxon>Actinomycetes</taxon>
        <taxon>Kitasatosporales</taxon>
        <taxon>Streptomycetaceae</taxon>
        <taxon>Streptomyces</taxon>
    </lineage>
</organism>
<evidence type="ECO:0000259" key="9">
    <source>
        <dbReference type="PROSITE" id="PS51379"/>
    </source>
</evidence>
<keyword evidence="11" id="KW-1185">Reference proteome</keyword>
<protein>
    <recommendedName>
        <fullName evidence="8">Ferredoxin</fullName>
    </recommendedName>
</protein>
<dbReference type="PRINTS" id="PR00352">
    <property type="entry name" value="3FE4SFRDOXIN"/>
</dbReference>
<dbReference type="RefSeq" id="WP_168103177.1">
    <property type="nucleotide sequence ID" value="NZ_JAATEN010000015.1"/>
</dbReference>
<evidence type="ECO:0000256" key="1">
    <source>
        <dbReference type="ARBA" id="ARBA00001927"/>
    </source>
</evidence>
<evidence type="ECO:0000256" key="6">
    <source>
        <dbReference type="ARBA" id="ARBA00023014"/>
    </source>
</evidence>
<evidence type="ECO:0000256" key="8">
    <source>
        <dbReference type="RuleBase" id="RU368020"/>
    </source>
</evidence>
<dbReference type="EMBL" id="JAATEN010000015">
    <property type="protein sequence ID" value="NJQ02550.1"/>
    <property type="molecule type" value="Genomic_DNA"/>
</dbReference>
<comment type="cofactor">
    <cofactor evidence="1">
        <name>[3Fe-4S] cluster</name>
        <dbReference type="ChEBI" id="CHEBI:21137"/>
    </cofactor>
</comment>
<dbReference type="SUPFAM" id="SSF54862">
    <property type="entry name" value="4Fe-4S ferredoxins"/>
    <property type="match status" value="1"/>
</dbReference>
<evidence type="ECO:0000256" key="4">
    <source>
        <dbReference type="ARBA" id="ARBA00022982"/>
    </source>
</evidence>
<keyword evidence="6 8" id="KW-0411">Iron-sulfur</keyword>
<comment type="function">
    <text evidence="8">Ferredoxins are iron-sulfur proteins that transfer electrons in a wide variety of metabolic reactions.</text>
</comment>
<dbReference type="PANTHER" id="PTHR36923:SF3">
    <property type="entry name" value="FERREDOXIN"/>
    <property type="match status" value="1"/>
</dbReference>
<dbReference type="InterPro" id="IPR017896">
    <property type="entry name" value="4Fe4S_Fe-S-bd"/>
</dbReference>
<evidence type="ECO:0000256" key="5">
    <source>
        <dbReference type="ARBA" id="ARBA00023004"/>
    </source>
</evidence>
<keyword evidence="7" id="KW-0003">3Fe-4S</keyword>
<keyword evidence="5 8" id="KW-0408">Iron</keyword>
<keyword evidence="2 8" id="KW-0813">Transport</keyword>
<evidence type="ECO:0000256" key="3">
    <source>
        <dbReference type="ARBA" id="ARBA00022723"/>
    </source>
</evidence>
<dbReference type="PROSITE" id="PS51379">
    <property type="entry name" value="4FE4S_FER_2"/>
    <property type="match status" value="1"/>
</dbReference>
<evidence type="ECO:0000256" key="7">
    <source>
        <dbReference type="ARBA" id="ARBA00023291"/>
    </source>
</evidence>
<proteinExistence type="predicted"/>
<dbReference type="InterPro" id="IPR051269">
    <property type="entry name" value="Fe-S_cluster_ET"/>
</dbReference>